<gene>
    <name evidence="6" type="ORF">AB1207_23740</name>
</gene>
<evidence type="ECO:0000259" key="5">
    <source>
        <dbReference type="PROSITE" id="PS50045"/>
    </source>
</evidence>
<comment type="caution">
    <text evidence="6">The sequence shown here is derived from an EMBL/GenBank/DDBJ whole genome shotgun (WGS) entry which is preliminary data.</text>
</comment>
<dbReference type="SUPFAM" id="SSF52540">
    <property type="entry name" value="P-loop containing nucleoside triphosphate hydrolases"/>
    <property type="match status" value="1"/>
</dbReference>
<keyword evidence="3" id="KW-0805">Transcription regulation</keyword>
<dbReference type="SUPFAM" id="SSF46689">
    <property type="entry name" value="Homeodomain-like"/>
    <property type="match status" value="1"/>
</dbReference>
<keyword evidence="7" id="KW-1185">Reference proteome</keyword>
<dbReference type="InterPro" id="IPR027417">
    <property type="entry name" value="P-loop_NTPase"/>
</dbReference>
<dbReference type="InterPro" id="IPR002197">
    <property type="entry name" value="HTH_Fis"/>
</dbReference>
<dbReference type="Gene3D" id="3.30.450.40">
    <property type="match status" value="1"/>
</dbReference>
<evidence type="ECO:0000256" key="3">
    <source>
        <dbReference type="ARBA" id="ARBA00023015"/>
    </source>
</evidence>
<dbReference type="InterPro" id="IPR009057">
    <property type="entry name" value="Homeodomain-like_sf"/>
</dbReference>
<reference evidence="6 7" key="1">
    <citation type="submission" date="2024-07" db="EMBL/GenBank/DDBJ databases">
        <authorList>
            <person name="Thanompreechachai J."/>
            <person name="Duangmal K."/>
        </authorList>
    </citation>
    <scope>NUCLEOTIDE SEQUENCE [LARGE SCALE GENOMIC DNA]</scope>
    <source>
        <strain evidence="6 7">KCTC 19886</strain>
    </source>
</reference>
<keyword evidence="4" id="KW-0804">Transcription</keyword>
<dbReference type="InterPro" id="IPR058031">
    <property type="entry name" value="AAA_lid_NorR"/>
</dbReference>
<name>A0ABV3PDP8_9ACTN</name>
<evidence type="ECO:0000313" key="7">
    <source>
        <dbReference type="Proteomes" id="UP001555826"/>
    </source>
</evidence>
<feature type="domain" description="Sigma-54 factor interaction" evidence="5">
    <location>
        <begin position="360"/>
        <end position="419"/>
    </location>
</feature>
<dbReference type="PANTHER" id="PTHR32071">
    <property type="entry name" value="TRANSCRIPTIONAL REGULATORY PROTEIN"/>
    <property type="match status" value="1"/>
</dbReference>
<evidence type="ECO:0000256" key="1">
    <source>
        <dbReference type="ARBA" id="ARBA00022741"/>
    </source>
</evidence>
<dbReference type="InterPro" id="IPR002078">
    <property type="entry name" value="Sigma_54_int"/>
</dbReference>
<dbReference type="RefSeq" id="WP_367641236.1">
    <property type="nucleotide sequence ID" value="NZ_JBFNQN010000023.1"/>
</dbReference>
<sequence length="490" mass="52393">MGEGAPERRPGRHPLRAGVPVADRVAASWRRSSEYGVQTEAVEPVFSGTWEQESLFFECGREVLTDLHRTLVDEPLSLMLTDADGLVLNRLSGDTSLLRSLDAVFLAPGFAFSEREAGTSGLGLALADRMPAVVRAQEHYSTSLAGYTCAAVPVLDPVSGRLEGSVNITTWSEQPGKLLLALAQSAAGATSALMLARSRGRSPRPAPRGEVFHVQPGTLEPGSGTVQTLSAVWREAVQRAEDAVRAGHVVVAVGERGTGRATLLAQAVRRARPRDRILSASPPAPQDLDAWLSLWAPELGKADTSVVVGEVDSLPARAAEELRALVVAARGARPGLPVVLTAEDLAEVPAPLAGLVDAVVPVPPLRDRPGDVLPLAHHVVRQTRGRDLDITPAAARALETCPWPGNVDQLHRVVRRAALQADTIDTRHLSSEVFSGSGHRLSRIESVERDEIVRVLTTPGMTVKQAAAELGMSRATVYRKVAQYDLRIPR</sequence>
<dbReference type="PROSITE" id="PS50045">
    <property type="entry name" value="SIGMA54_INTERACT_4"/>
    <property type="match status" value="1"/>
</dbReference>
<evidence type="ECO:0000256" key="2">
    <source>
        <dbReference type="ARBA" id="ARBA00022840"/>
    </source>
</evidence>
<keyword evidence="2" id="KW-0067">ATP-binding</keyword>
<organism evidence="6 7">
    <name type="scientific">Kineococcus endophyticus</name>
    <dbReference type="NCBI Taxonomy" id="1181883"/>
    <lineage>
        <taxon>Bacteria</taxon>
        <taxon>Bacillati</taxon>
        <taxon>Actinomycetota</taxon>
        <taxon>Actinomycetes</taxon>
        <taxon>Kineosporiales</taxon>
        <taxon>Kineosporiaceae</taxon>
        <taxon>Kineococcus</taxon>
    </lineage>
</organism>
<dbReference type="Pfam" id="PF25601">
    <property type="entry name" value="AAA_lid_14"/>
    <property type="match status" value="1"/>
</dbReference>
<evidence type="ECO:0000256" key="4">
    <source>
        <dbReference type="ARBA" id="ARBA00023163"/>
    </source>
</evidence>
<evidence type="ECO:0000313" key="6">
    <source>
        <dbReference type="EMBL" id="MEW9267765.1"/>
    </source>
</evidence>
<dbReference type="Gene3D" id="1.10.8.60">
    <property type="match status" value="1"/>
</dbReference>
<keyword evidence="1" id="KW-0547">Nucleotide-binding</keyword>
<protein>
    <submittedName>
        <fullName evidence="6">Helix-turn-helix domain-containing protein</fullName>
    </submittedName>
</protein>
<accession>A0ABV3PDP8</accession>
<dbReference type="EMBL" id="JBFNQN010000023">
    <property type="protein sequence ID" value="MEW9267765.1"/>
    <property type="molecule type" value="Genomic_DNA"/>
</dbReference>
<dbReference type="Gene3D" id="1.10.10.60">
    <property type="entry name" value="Homeodomain-like"/>
    <property type="match status" value="1"/>
</dbReference>
<dbReference type="Pfam" id="PF02954">
    <property type="entry name" value="HTH_8"/>
    <property type="match status" value="1"/>
</dbReference>
<dbReference type="Proteomes" id="UP001555826">
    <property type="component" value="Unassembled WGS sequence"/>
</dbReference>
<proteinExistence type="predicted"/>
<dbReference type="InterPro" id="IPR029016">
    <property type="entry name" value="GAF-like_dom_sf"/>
</dbReference>